<feature type="region of interest" description="Disordered" evidence="6">
    <location>
        <begin position="359"/>
        <end position="379"/>
    </location>
</feature>
<feature type="domain" description="C2H2-type" evidence="7">
    <location>
        <begin position="151"/>
        <end position="178"/>
    </location>
</feature>
<feature type="region of interest" description="Disordered" evidence="6">
    <location>
        <begin position="838"/>
        <end position="882"/>
    </location>
</feature>
<feature type="compositionally biased region" description="Polar residues" evidence="6">
    <location>
        <begin position="1772"/>
        <end position="1788"/>
    </location>
</feature>
<protein>
    <submittedName>
        <fullName evidence="9">Zinc finger protein 831</fullName>
    </submittedName>
</protein>
<sequence length="1820" mass="200517">MHNIKEMDSQRRPGPPVSLADQPVQLSCLQAIPAASNFSLSPVILQPEQAVSQTIYLKALTIPLYQPIQSERPQPNSQQPAGRSTFNLKNSNMPLILSPLVHSEGTDRLQAAPQKPPQTINIVSGLPVLPQNSSPCAPLGSPGKSKSAGKHLCKHCGRDCLKPSVLEKHMRSHTGERPFPCTTCGIAFKTQSNLYKHRRTQTHVNNTRLPAESDGSCLLEDNEKGAENVRSPQTTKTGDRNSDDQPRSIIKQAISESAAVVAGEKLPLSTSLPTVTALSLVSEIRGGTTDNSCHRGVNQNVLEKEAMKDLANFLQRRKTQEQRSPMVSQHTQLQRQQPTYPERLWDSKSPDYKLKKCESTDSGYLSRSDSVEQQMLSPSPLHSLCEHSTELEGDTAISNLRSTAANHSKADLAEKTAGSLALEKKKLEEHISKLISHNKEVVDDTQLDNVRPRKTVLSKQGSIDLPMPYTYKDSFHFDIRSLDVNKKKNISLCSAKSTFTPIEKVKPLFFHSVPTQFSTTIDFVPVTRSNSLPFVETTRRIQDRGDNSTLSAFTRVPPNTSFSGLLHNNKLVASREDFPTSHPRALVRQSAVDDLPLGNVFESPPFPEDTKDAKKSGTRAEGGNTKCKKPTQRKVKMFSQEKWQVYGDETFKKIYQKMKSSQSAKKQKGNKINENSSFQSDTKEVASHEKITGHKSGRCPTPKNIVSSPVVVPAKLNTEESLGSSTAGQISQHTSQESSGSVLELMETSFSVSDSEHSGVPKTFSECRCRELCAFKKDPDGSNQILSLSTSCELKLQLHQAIGQENNILSASLQKFANESEEMCGQGDSIKHVPEHEDISPIKGEDSGGKESIPSTQGVSPLHQGSCGTPVEESQKLPSERKKLKVDELKSKENTLKISRGSNSSKDRIVKLLDQFKIINVVAPVSINHSIKEKKQRFTADTNSLGSCVECKQQTVQYPVMNSSNKDYIADNTASVSTFSFSEQLRAEVTKEYICSSFSFHKLSENPDLMITGTKLSSQKGGIATASLPVQPLVFDQITPHIKKNEFLPKYILKYPQEGNSRDVPLVPLGELDQKACISLPTTSTDTVNPSSSCESLGTNLTDLCVCPLQLELGHTTRTNELQWDAHTTWKSLVVCSPAILETTSITTKVDRRHHHHQSACQREKVKEILEEAEDMDNFGGAQEGERDTVVCSSYASGKKIRFTSMYKGDFFISSDVTGRNSALKLIRSGNSSVISVSSLVGRAALCGNHDNETKEREVDINSLPRLPLSSVDNSRCLCHASDMLHCHVVCTPQKEVCTLSHLSMISPVGNSKSPSLTVSFPTLNAEPRLTWCCLTRNLPLPVEQKEKKDSAYSSLHICKNEKVSLKCSLTFCKMKHTASEGSTRGTSNTPMSSFNLRQQIEKPYFSTTGGDELLKNISEQEKANKKLCKIRELSTISKAKKSRKRKKMKINPKRYKGSYGHRHLLLKTSRLSRQLWSASRALETPEKHRQLFAPDGPEHCGKCLCLPTASQGHDQNLQERVPSCTTDEAASFVKKYPTKEGKSDSGMTFLSLGSSCNFKQEDSEDGQVSSRPINESLSSILSLQTTATAPATYSCTLSTHVLAQKDRGLNVCSLGKLPRERHPDIPPEHPCTSTGTCNFRDPGESHPRNHLCSEVTRPVFDGSKTDLKDVFCMESKSQKVAVLEPPFHILGRRVQTTKSNFSTLHEKLPPVIQTPCYLSLRPKLLTETSASNICLLSSRHAQETTRGADKSSSCLQSVGGQGKLCAAESPASKNSSAPLGSSGTPSKSFKKQTLEMMNKQTHVEEDTSSEDEDRLIIEI</sequence>
<name>A0AA97L0C2_EUBMA</name>
<feature type="domain" description="C2H2-type" evidence="7">
    <location>
        <begin position="179"/>
        <end position="208"/>
    </location>
</feature>
<organism evidence="8 9">
    <name type="scientific">Eublepharis macularius</name>
    <name type="common">Leopard gecko</name>
    <name type="synonym">Cyrtodactylus macularius</name>
    <dbReference type="NCBI Taxonomy" id="481883"/>
    <lineage>
        <taxon>Eukaryota</taxon>
        <taxon>Metazoa</taxon>
        <taxon>Chordata</taxon>
        <taxon>Craniata</taxon>
        <taxon>Vertebrata</taxon>
        <taxon>Euteleostomi</taxon>
        <taxon>Lepidosauria</taxon>
        <taxon>Squamata</taxon>
        <taxon>Bifurcata</taxon>
        <taxon>Gekkota</taxon>
        <taxon>Eublepharidae</taxon>
        <taxon>Eublepharinae</taxon>
        <taxon>Eublepharis</taxon>
    </lineage>
</organism>
<keyword evidence="4" id="KW-0862">Zinc</keyword>
<dbReference type="PANTHER" id="PTHR47166">
    <property type="entry name" value="ZINC FINGER PROTEIN 831"/>
    <property type="match status" value="1"/>
</dbReference>
<feature type="compositionally biased region" description="Basic and acidic residues" evidence="6">
    <location>
        <begin position="237"/>
        <end position="246"/>
    </location>
</feature>
<evidence type="ECO:0000256" key="1">
    <source>
        <dbReference type="ARBA" id="ARBA00022723"/>
    </source>
</evidence>
<dbReference type="KEGG" id="emc:129331201"/>
<dbReference type="PROSITE" id="PS50157">
    <property type="entry name" value="ZINC_FINGER_C2H2_2"/>
    <property type="match status" value="2"/>
</dbReference>
<dbReference type="GO" id="GO:0008270">
    <property type="term" value="F:zinc ion binding"/>
    <property type="evidence" value="ECO:0007669"/>
    <property type="project" value="UniProtKB-KW"/>
</dbReference>
<feature type="compositionally biased region" description="Basic and acidic residues" evidence="6">
    <location>
        <begin position="838"/>
        <end position="849"/>
    </location>
</feature>
<evidence type="ECO:0000313" key="8">
    <source>
        <dbReference type="Proteomes" id="UP001190640"/>
    </source>
</evidence>
<dbReference type="InterPro" id="IPR036236">
    <property type="entry name" value="Znf_C2H2_sf"/>
</dbReference>
<dbReference type="CTD" id="128611"/>
<feature type="compositionally biased region" description="Basic and acidic residues" evidence="6">
    <location>
        <begin position="873"/>
        <end position="882"/>
    </location>
</feature>
<dbReference type="PANTHER" id="PTHR47166:SF1">
    <property type="entry name" value="ZINC FINGER PROTEIN 831"/>
    <property type="match status" value="1"/>
</dbReference>
<evidence type="ECO:0000256" key="2">
    <source>
        <dbReference type="ARBA" id="ARBA00022737"/>
    </source>
</evidence>
<dbReference type="GeneID" id="129331201"/>
<dbReference type="SMART" id="SM00355">
    <property type="entry name" value="ZnF_C2H2"/>
    <property type="match status" value="2"/>
</dbReference>
<feature type="region of interest" description="Disordered" evidence="6">
    <location>
        <begin position="1766"/>
        <end position="1820"/>
    </location>
</feature>
<evidence type="ECO:0000256" key="5">
    <source>
        <dbReference type="PROSITE-ProRule" id="PRU00042"/>
    </source>
</evidence>
<evidence type="ECO:0000256" key="3">
    <source>
        <dbReference type="ARBA" id="ARBA00022771"/>
    </source>
</evidence>
<evidence type="ECO:0000256" key="4">
    <source>
        <dbReference type="ARBA" id="ARBA00022833"/>
    </source>
</evidence>
<feature type="compositionally biased region" description="Basic and acidic residues" evidence="6">
    <location>
        <begin position="681"/>
        <end position="692"/>
    </location>
</feature>
<dbReference type="FunFam" id="3.30.160.60:FF:000710">
    <property type="entry name" value="Zinc finger protein 768"/>
    <property type="match status" value="1"/>
</dbReference>
<gene>
    <name evidence="9" type="primary">ZNF831</name>
</gene>
<feature type="compositionally biased region" description="Basic and acidic residues" evidence="6">
    <location>
        <begin position="1"/>
        <end position="11"/>
    </location>
</feature>
<keyword evidence="1" id="KW-0479">Metal-binding</keyword>
<feature type="region of interest" description="Disordered" evidence="6">
    <location>
        <begin position="317"/>
        <end position="347"/>
    </location>
</feature>
<feature type="compositionally biased region" description="Polar residues" evidence="6">
    <location>
        <begin position="670"/>
        <end position="680"/>
    </location>
</feature>
<evidence type="ECO:0000313" key="9">
    <source>
        <dbReference type="RefSeq" id="XP_054837586.1"/>
    </source>
</evidence>
<accession>A0AA97L0C2</accession>
<dbReference type="Proteomes" id="UP001190640">
    <property type="component" value="Chromosome 5"/>
</dbReference>
<feature type="compositionally biased region" description="Polar residues" evidence="6">
    <location>
        <begin position="322"/>
        <end position="339"/>
    </location>
</feature>
<dbReference type="InterPro" id="IPR013087">
    <property type="entry name" value="Znf_C2H2_type"/>
</dbReference>
<reference evidence="9" key="1">
    <citation type="submission" date="2025-08" db="UniProtKB">
        <authorList>
            <consortium name="RefSeq"/>
        </authorList>
    </citation>
    <scope>IDENTIFICATION</scope>
    <source>
        <tissue evidence="9">Blood</tissue>
    </source>
</reference>
<keyword evidence="3 5" id="KW-0863">Zinc-finger</keyword>
<evidence type="ECO:0000259" key="7">
    <source>
        <dbReference type="PROSITE" id="PS50157"/>
    </source>
</evidence>
<evidence type="ECO:0000256" key="6">
    <source>
        <dbReference type="SAM" id="MobiDB-lite"/>
    </source>
</evidence>
<feature type="region of interest" description="Disordered" evidence="6">
    <location>
        <begin position="597"/>
        <end position="631"/>
    </location>
</feature>
<dbReference type="Gene3D" id="3.30.160.60">
    <property type="entry name" value="Classic Zinc Finger"/>
    <property type="match status" value="2"/>
</dbReference>
<feature type="region of interest" description="Disordered" evidence="6">
    <location>
        <begin position="223"/>
        <end position="246"/>
    </location>
</feature>
<dbReference type="PROSITE" id="PS00028">
    <property type="entry name" value="ZINC_FINGER_C2H2_1"/>
    <property type="match status" value="2"/>
</dbReference>
<keyword evidence="8" id="KW-1185">Reference proteome</keyword>
<keyword evidence="2" id="KW-0677">Repeat</keyword>
<proteinExistence type="predicted"/>
<feature type="region of interest" description="Disordered" evidence="6">
    <location>
        <begin position="1"/>
        <end position="20"/>
    </location>
</feature>
<feature type="region of interest" description="Disordered" evidence="6">
    <location>
        <begin position="661"/>
        <end position="705"/>
    </location>
</feature>
<feature type="compositionally biased region" description="Polar residues" evidence="6">
    <location>
        <begin position="360"/>
        <end position="377"/>
    </location>
</feature>
<dbReference type="SUPFAM" id="SSF57667">
    <property type="entry name" value="beta-beta-alpha zinc fingers"/>
    <property type="match status" value="1"/>
</dbReference>
<dbReference type="RefSeq" id="XP_054837586.1">
    <property type="nucleotide sequence ID" value="XM_054981611.1"/>
</dbReference>